<dbReference type="InterPro" id="IPR050248">
    <property type="entry name" value="Polysacc_deacetylase_ArnD"/>
</dbReference>
<dbReference type="STRING" id="417102.CA982_08045"/>
<evidence type="ECO:0000313" key="4">
    <source>
        <dbReference type="EMBL" id="OUC79399.1"/>
    </source>
</evidence>
<feature type="domain" description="NodB homology" evidence="3">
    <location>
        <begin position="27"/>
        <end position="245"/>
    </location>
</feature>
<dbReference type="GO" id="GO:0005975">
    <property type="term" value="P:carbohydrate metabolic process"/>
    <property type="evidence" value="ECO:0007669"/>
    <property type="project" value="InterPro"/>
</dbReference>
<dbReference type="PROSITE" id="PS51677">
    <property type="entry name" value="NODB"/>
    <property type="match status" value="1"/>
</dbReference>
<dbReference type="Proteomes" id="UP000194632">
    <property type="component" value="Unassembled WGS sequence"/>
</dbReference>
<evidence type="ECO:0000256" key="2">
    <source>
        <dbReference type="ARBA" id="ARBA00022801"/>
    </source>
</evidence>
<dbReference type="PANTHER" id="PTHR10587">
    <property type="entry name" value="GLYCOSYL TRANSFERASE-RELATED"/>
    <property type="match status" value="1"/>
</dbReference>
<dbReference type="GO" id="GO:0046872">
    <property type="term" value="F:metal ion binding"/>
    <property type="evidence" value="ECO:0007669"/>
    <property type="project" value="UniProtKB-KW"/>
</dbReference>
<dbReference type="InterPro" id="IPR011330">
    <property type="entry name" value="Glyco_hydro/deAcase_b/a-brl"/>
</dbReference>
<dbReference type="GO" id="GO:0016020">
    <property type="term" value="C:membrane"/>
    <property type="evidence" value="ECO:0007669"/>
    <property type="project" value="TreeGrafter"/>
</dbReference>
<name>A0A243QCJ1_9ACTN</name>
<accession>A0A243QCJ1</accession>
<organism evidence="4 5">
    <name type="scientific">Gordonia lacunae</name>
    <dbReference type="NCBI Taxonomy" id="417102"/>
    <lineage>
        <taxon>Bacteria</taxon>
        <taxon>Bacillati</taxon>
        <taxon>Actinomycetota</taxon>
        <taxon>Actinomycetes</taxon>
        <taxon>Mycobacteriales</taxon>
        <taxon>Gordoniaceae</taxon>
        <taxon>Gordonia</taxon>
    </lineage>
</organism>
<dbReference type="Pfam" id="PF01522">
    <property type="entry name" value="Polysacc_deac_1"/>
    <property type="match status" value="1"/>
</dbReference>
<sequence length="329" mass="36565">MKEPFMNQTPDPLNGLRVAVTVDDQFQWTGIPFPEGHGPKSVSRAMIEAFANHRVPEVYAFNSTAPTEDDPGALSILDDWCAAGHHVGNHTHQHISLNWLDVDTYLSDVDKSEEILRPWIERAPSRYFRYAFAMDGDTREKTRGVQTHLTRTGYLSSPVTLWFYDAQFAVAYQRALALGDREAQQWLEDALVQTAVDQTRRQAAAAARAIGRSPDHILLVHGTTVAGATLDRILAELARLGVEYITSEEAMRDPANAVGSPRTTRQFRNSSQKWAEFAGVALDDVPPAILAEVEEVAKIDGQSWNEVLGGATAEWAKRIPFTPMPSDFH</sequence>
<keyword evidence="2" id="KW-0378">Hydrolase</keyword>
<dbReference type="SUPFAM" id="SSF88713">
    <property type="entry name" value="Glycoside hydrolase/deacetylase"/>
    <property type="match status" value="1"/>
</dbReference>
<dbReference type="InterPro" id="IPR002509">
    <property type="entry name" value="NODB_dom"/>
</dbReference>
<dbReference type="PANTHER" id="PTHR10587:SF133">
    <property type="entry name" value="CHITIN DEACETYLASE 1-RELATED"/>
    <property type="match status" value="1"/>
</dbReference>
<proteinExistence type="predicted"/>
<comment type="caution">
    <text evidence="4">The sequence shown here is derived from an EMBL/GenBank/DDBJ whole genome shotgun (WGS) entry which is preliminary data.</text>
</comment>
<evidence type="ECO:0000259" key="3">
    <source>
        <dbReference type="PROSITE" id="PS51677"/>
    </source>
</evidence>
<protein>
    <recommendedName>
        <fullName evidence="3">NodB homology domain-containing protein</fullName>
    </recommendedName>
</protein>
<dbReference type="EMBL" id="NGFO01000007">
    <property type="protein sequence ID" value="OUC79399.1"/>
    <property type="molecule type" value="Genomic_DNA"/>
</dbReference>
<dbReference type="GO" id="GO:0016810">
    <property type="term" value="F:hydrolase activity, acting on carbon-nitrogen (but not peptide) bonds"/>
    <property type="evidence" value="ECO:0007669"/>
    <property type="project" value="InterPro"/>
</dbReference>
<gene>
    <name evidence="4" type="ORF">CA982_08045</name>
</gene>
<evidence type="ECO:0000313" key="5">
    <source>
        <dbReference type="Proteomes" id="UP000194632"/>
    </source>
</evidence>
<dbReference type="AlphaFoldDB" id="A0A243QCJ1"/>
<keyword evidence="5" id="KW-1185">Reference proteome</keyword>
<evidence type="ECO:0000256" key="1">
    <source>
        <dbReference type="ARBA" id="ARBA00022723"/>
    </source>
</evidence>
<reference evidence="4 5" key="1">
    <citation type="submission" date="2017-05" db="EMBL/GenBank/DDBJ databases">
        <title>Biotechnological potential of actinobacteria isolated from South African environments.</title>
        <authorList>
            <person name="Le Roes-Hill M."/>
            <person name="Prins A."/>
            <person name="Durrell K.A."/>
        </authorList>
    </citation>
    <scope>NUCLEOTIDE SEQUENCE [LARGE SCALE GENOMIC DNA]</scope>
    <source>
        <strain evidence="4">BS2</strain>
    </source>
</reference>
<dbReference type="Gene3D" id="3.20.20.370">
    <property type="entry name" value="Glycoside hydrolase/deacetylase"/>
    <property type="match status" value="1"/>
</dbReference>
<keyword evidence="1" id="KW-0479">Metal-binding</keyword>